<name>A0A2M6WYL2_9BACT</name>
<dbReference type="Gene3D" id="3.90.76.10">
    <property type="entry name" value="Dipeptide-binding Protein, Domain 1"/>
    <property type="match status" value="1"/>
</dbReference>
<reference evidence="7" key="1">
    <citation type="submission" date="2017-09" db="EMBL/GenBank/DDBJ databases">
        <title>Depth-based differentiation of microbial function through sediment-hosted aquifers and enrichment of novel symbionts in the deep terrestrial subsurface.</title>
        <authorList>
            <person name="Probst A.J."/>
            <person name="Ladd B."/>
            <person name="Jarett J.K."/>
            <person name="Geller-Mcgrath D.E."/>
            <person name="Sieber C.M.K."/>
            <person name="Emerson J.B."/>
            <person name="Anantharaman K."/>
            <person name="Thomas B.C."/>
            <person name="Malmstrom R."/>
            <person name="Stieglmeier M."/>
            <person name="Klingl A."/>
            <person name="Woyke T."/>
            <person name="Ryan C.M."/>
            <person name="Banfield J.F."/>
        </authorList>
    </citation>
    <scope>NUCLEOTIDE SEQUENCE [LARGE SCALE GENOMIC DNA]</scope>
</reference>
<feature type="transmembrane region" description="Helical" evidence="4">
    <location>
        <begin position="39"/>
        <end position="57"/>
    </location>
</feature>
<evidence type="ECO:0000313" key="7">
    <source>
        <dbReference type="Proteomes" id="UP000230731"/>
    </source>
</evidence>
<dbReference type="AlphaFoldDB" id="A0A2M6WYL2"/>
<dbReference type="Pfam" id="PF00496">
    <property type="entry name" value="SBP_bac_5"/>
    <property type="match status" value="1"/>
</dbReference>
<keyword evidence="2" id="KW-0813">Transport</keyword>
<sequence length="575" mass="64634">MERKQFVMSAAAAVPRPPVPAWARRFYKASTTIERTSLALLLGLLTVSGVWSLINFLHTHTEVVPERGGIYREAAVGQPRHLNPILASANDLDLDISRLVYTGLFRYNAELKLENDLAQDVAVSEDRRQYTITLRDNVQWHDGQPLTANDVVFTIRSIQTPGYGSPLARTFEGVKVEKKDDRTIVFTLPEPYVPFLSSLTIGIVPEHVWADIEPQNATLAEQILKPVGTGPFKFADITTRRKTGDITNFRLVRNDNYYGSAPYLNEINFTFFSTNMEAVQALAAGSVDGLGFLPLQLADQADRHSITIHRLLLPQYFAVFFNQQKNEVLNDSGVRAALSLAVDRSALVTEALQGEGEPLHLPIPPGVLDITAPATAETTNVTVAEQNLDDAGWQKGEDGIRTKDGKRLAFKLSTTDWPEYVRTAEIIQQQLRGIGVEVTLEHLAAGTIQQTIIQPREYEALLFGNVLPADPDPYPFWHSTQTRSPGLNLALFKNQTVDRLLEEGRKESDPETRAEKYREFQNKILELHPAIILYRPYYLFATRGVRSVTVHYAAHPAGRFNQVEQWHFKTKRVWK</sequence>
<dbReference type="PANTHER" id="PTHR30290:SF9">
    <property type="entry name" value="OLIGOPEPTIDE-BINDING PROTEIN APPA"/>
    <property type="match status" value="1"/>
</dbReference>
<dbReference type="Gene3D" id="3.40.190.10">
    <property type="entry name" value="Periplasmic binding protein-like II"/>
    <property type="match status" value="1"/>
</dbReference>
<evidence type="ECO:0000259" key="5">
    <source>
        <dbReference type="Pfam" id="PF00496"/>
    </source>
</evidence>
<dbReference type="GO" id="GO:0042597">
    <property type="term" value="C:periplasmic space"/>
    <property type="evidence" value="ECO:0007669"/>
    <property type="project" value="UniProtKB-ARBA"/>
</dbReference>
<dbReference type="GO" id="GO:0015833">
    <property type="term" value="P:peptide transport"/>
    <property type="evidence" value="ECO:0007669"/>
    <property type="project" value="TreeGrafter"/>
</dbReference>
<dbReference type="InterPro" id="IPR000914">
    <property type="entry name" value="SBP_5_dom"/>
</dbReference>
<evidence type="ECO:0000256" key="4">
    <source>
        <dbReference type="SAM" id="Phobius"/>
    </source>
</evidence>
<dbReference type="PANTHER" id="PTHR30290">
    <property type="entry name" value="PERIPLASMIC BINDING COMPONENT OF ABC TRANSPORTER"/>
    <property type="match status" value="1"/>
</dbReference>
<dbReference type="EMBL" id="PEZP01000041">
    <property type="protein sequence ID" value="PIT97881.1"/>
    <property type="molecule type" value="Genomic_DNA"/>
</dbReference>
<dbReference type="InterPro" id="IPR030678">
    <property type="entry name" value="Peptide/Ni-bd"/>
</dbReference>
<organism evidence="6 7">
    <name type="scientific">Candidatus Andersenbacteria bacterium CG10_big_fil_rev_8_21_14_0_10_54_11</name>
    <dbReference type="NCBI Taxonomy" id="1974485"/>
    <lineage>
        <taxon>Bacteria</taxon>
        <taxon>Candidatus Anderseniibacteriota</taxon>
    </lineage>
</organism>
<gene>
    <name evidence="6" type="ORF">COT71_03650</name>
</gene>
<keyword evidence="3" id="KW-0732">Signal</keyword>
<comment type="caution">
    <text evidence="6">The sequence shown here is derived from an EMBL/GenBank/DDBJ whole genome shotgun (WGS) entry which is preliminary data.</text>
</comment>
<proteinExistence type="inferred from homology"/>
<keyword evidence="4" id="KW-1133">Transmembrane helix</keyword>
<dbReference type="CDD" id="cd08513">
    <property type="entry name" value="PBP2_thermophilic_Hb8_like"/>
    <property type="match status" value="1"/>
</dbReference>
<dbReference type="PIRSF" id="PIRSF002741">
    <property type="entry name" value="MppA"/>
    <property type="match status" value="1"/>
</dbReference>
<dbReference type="Gene3D" id="3.10.105.10">
    <property type="entry name" value="Dipeptide-binding Protein, Domain 3"/>
    <property type="match status" value="1"/>
</dbReference>
<dbReference type="InterPro" id="IPR039424">
    <property type="entry name" value="SBP_5"/>
</dbReference>
<evidence type="ECO:0000313" key="6">
    <source>
        <dbReference type="EMBL" id="PIT97881.1"/>
    </source>
</evidence>
<dbReference type="GO" id="GO:1904680">
    <property type="term" value="F:peptide transmembrane transporter activity"/>
    <property type="evidence" value="ECO:0007669"/>
    <property type="project" value="TreeGrafter"/>
</dbReference>
<keyword evidence="4" id="KW-0472">Membrane</keyword>
<dbReference type="GO" id="GO:0043190">
    <property type="term" value="C:ATP-binding cassette (ABC) transporter complex"/>
    <property type="evidence" value="ECO:0007669"/>
    <property type="project" value="InterPro"/>
</dbReference>
<dbReference type="SUPFAM" id="SSF53850">
    <property type="entry name" value="Periplasmic binding protein-like II"/>
    <property type="match status" value="1"/>
</dbReference>
<feature type="domain" description="Solute-binding protein family 5" evidence="5">
    <location>
        <begin position="112"/>
        <end position="480"/>
    </location>
</feature>
<comment type="similarity">
    <text evidence="1">Belongs to the bacterial solute-binding protein 5 family.</text>
</comment>
<evidence type="ECO:0000256" key="1">
    <source>
        <dbReference type="ARBA" id="ARBA00005695"/>
    </source>
</evidence>
<keyword evidence="4" id="KW-0812">Transmembrane</keyword>
<protein>
    <recommendedName>
        <fullName evidence="5">Solute-binding protein family 5 domain-containing protein</fullName>
    </recommendedName>
</protein>
<evidence type="ECO:0000256" key="2">
    <source>
        <dbReference type="ARBA" id="ARBA00022448"/>
    </source>
</evidence>
<evidence type="ECO:0000256" key="3">
    <source>
        <dbReference type="ARBA" id="ARBA00022729"/>
    </source>
</evidence>
<dbReference type="Proteomes" id="UP000230731">
    <property type="component" value="Unassembled WGS sequence"/>
</dbReference>
<accession>A0A2M6WYL2</accession>